<evidence type="ECO:0000313" key="2">
    <source>
        <dbReference type="EMBL" id="GBP38487.1"/>
    </source>
</evidence>
<evidence type="ECO:0000256" key="1">
    <source>
        <dbReference type="SAM" id="MobiDB-lite"/>
    </source>
</evidence>
<accession>A0A4C1VJL9</accession>
<feature type="region of interest" description="Disordered" evidence="1">
    <location>
        <begin position="1"/>
        <end position="20"/>
    </location>
</feature>
<organism evidence="2 3">
    <name type="scientific">Eumeta variegata</name>
    <name type="common">Bagworm moth</name>
    <name type="synonym">Eumeta japonica</name>
    <dbReference type="NCBI Taxonomy" id="151549"/>
    <lineage>
        <taxon>Eukaryota</taxon>
        <taxon>Metazoa</taxon>
        <taxon>Ecdysozoa</taxon>
        <taxon>Arthropoda</taxon>
        <taxon>Hexapoda</taxon>
        <taxon>Insecta</taxon>
        <taxon>Pterygota</taxon>
        <taxon>Neoptera</taxon>
        <taxon>Endopterygota</taxon>
        <taxon>Lepidoptera</taxon>
        <taxon>Glossata</taxon>
        <taxon>Ditrysia</taxon>
        <taxon>Tineoidea</taxon>
        <taxon>Psychidae</taxon>
        <taxon>Oiketicinae</taxon>
        <taxon>Eumeta</taxon>
    </lineage>
</organism>
<dbReference type="AlphaFoldDB" id="A0A4C1VJL9"/>
<reference evidence="2 3" key="1">
    <citation type="journal article" date="2019" name="Commun. Biol.">
        <title>The bagworm genome reveals a unique fibroin gene that provides high tensile strength.</title>
        <authorList>
            <person name="Kono N."/>
            <person name="Nakamura H."/>
            <person name="Ohtoshi R."/>
            <person name="Tomita M."/>
            <person name="Numata K."/>
            <person name="Arakawa K."/>
        </authorList>
    </citation>
    <scope>NUCLEOTIDE SEQUENCE [LARGE SCALE GENOMIC DNA]</scope>
</reference>
<comment type="caution">
    <text evidence="2">The sequence shown here is derived from an EMBL/GenBank/DDBJ whole genome shotgun (WGS) entry which is preliminary data.</text>
</comment>
<dbReference type="EMBL" id="BGZK01000349">
    <property type="protein sequence ID" value="GBP38487.1"/>
    <property type="molecule type" value="Genomic_DNA"/>
</dbReference>
<dbReference type="Proteomes" id="UP000299102">
    <property type="component" value="Unassembled WGS sequence"/>
</dbReference>
<evidence type="ECO:0000313" key="3">
    <source>
        <dbReference type="Proteomes" id="UP000299102"/>
    </source>
</evidence>
<keyword evidence="3" id="KW-1185">Reference proteome</keyword>
<proteinExistence type="predicted"/>
<feature type="compositionally biased region" description="Gly residues" evidence="1">
    <location>
        <begin position="9"/>
        <end position="20"/>
    </location>
</feature>
<name>A0A4C1VJL9_EUMVA</name>
<sequence>MYRCDEGGEGGLGFEGGGEGGGGLGDWYKSFMWRQHVLGIKGTKLPEGFYTTAFGPSRPGIQDWGALQQGGRPTSSHIAFIV</sequence>
<protein>
    <submittedName>
        <fullName evidence="2">Uncharacterized protein</fullName>
    </submittedName>
</protein>
<gene>
    <name evidence="2" type="ORF">EVAR_23694_1</name>
</gene>